<feature type="transmembrane region" description="Helical" evidence="9">
    <location>
        <begin position="7"/>
        <end position="25"/>
    </location>
</feature>
<keyword evidence="9" id="KW-0997">Cell inner membrane</keyword>
<sequence length="205" mass="23569">MRYTKYFLLTIGIILIDQVIKLWVFETFPFEGYEHPSLRLGDWFKLHYITNEGMAFGIKLAGVYGKLILSLFRLVAMVGISYYLYLMAKKGMHEGFLWCIALILGGAMGNVVDSTFYGVFLDLPTSDAPMLWFHGRVIDMFYVDICNCLIPEWVPVLGGSYYPLWPIFNFADASIFVGVALILIYQKKFFPEKDGVKEKEQHVQV</sequence>
<dbReference type="RefSeq" id="WP_011587015.1">
    <property type="nucleotide sequence ID" value="NC_008255.1"/>
</dbReference>
<evidence type="ECO:0000256" key="1">
    <source>
        <dbReference type="ARBA" id="ARBA00006139"/>
    </source>
</evidence>
<dbReference type="OrthoDB" id="9810259at2"/>
<evidence type="ECO:0000256" key="9">
    <source>
        <dbReference type="HAMAP-Rule" id="MF_00161"/>
    </source>
</evidence>
<dbReference type="Proteomes" id="UP000001822">
    <property type="component" value="Chromosome"/>
</dbReference>
<dbReference type="GO" id="GO:0006508">
    <property type="term" value="P:proteolysis"/>
    <property type="evidence" value="ECO:0007669"/>
    <property type="project" value="UniProtKB-KW"/>
</dbReference>
<evidence type="ECO:0000256" key="4">
    <source>
        <dbReference type="ARBA" id="ARBA00022692"/>
    </source>
</evidence>
<organism evidence="11 12">
    <name type="scientific">Cytophaga hutchinsonii (strain ATCC 33406 / DSM 1761 / CIP 103989 / NBRC 15051 / NCIMB 9469 / D465)</name>
    <dbReference type="NCBI Taxonomy" id="269798"/>
    <lineage>
        <taxon>Bacteria</taxon>
        <taxon>Pseudomonadati</taxon>
        <taxon>Bacteroidota</taxon>
        <taxon>Cytophagia</taxon>
        <taxon>Cytophagales</taxon>
        <taxon>Cytophagaceae</taxon>
        <taxon>Cytophaga</taxon>
    </lineage>
</organism>
<evidence type="ECO:0000256" key="3">
    <source>
        <dbReference type="ARBA" id="ARBA00022670"/>
    </source>
</evidence>
<evidence type="ECO:0000313" key="11">
    <source>
        <dbReference type="EMBL" id="ABG60910.1"/>
    </source>
</evidence>
<keyword evidence="6 9" id="KW-0378">Hydrolase</keyword>
<keyword evidence="5 9" id="KW-0064">Aspartyl protease</keyword>
<evidence type="ECO:0000256" key="7">
    <source>
        <dbReference type="ARBA" id="ARBA00022989"/>
    </source>
</evidence>
<dbReference type="EC" id="3.4.23.36" evidence="9"/>
<accession>A0A6N4SWQ4</accession>
<dbReference type="PANTHER" id="PTHR33695">
    <property type="entry name" value="LIPOPROTEIN SIGNAL PEPTIDASE"/>
    <property type="match status" value="1"/>
</dbReference>
<dbReference type="AlphaFoldDB" id="A0A6N4SWQ4"/>
<keyword evidence="12" id="KW-1185">Reference proteome</keyword>
<dbReference type="PANTHER" id="PTHR33695:SF1">
    <property type="entry name" value="LIPOPROTEIN SIGNAL PEPTIDASE"/>
    <property type="match status" value="1"/>
</dbReference>
<keyword evidence="2 9" id="KW-1003">Cell membrane</keyword>
<dbReference type="KEGG" id="chu:CHU_3677"/>
<dbReference type="GO" id="GO:0004190">
    <property type="term" value="F:aspartic-type endopeptidase activity"/>
    <property type="evidence" value="ECO:0007669"/>
    <property type="project" value="UniProtKB-UniRule"/>
</dbReference>
<dbReference type="EMBL" id="CP000383">
    <property type="protein sequence ID" value="ABG60910.1"/>
    <property type="molecule type" value="Genomic_DNA"/>
</dbReference>
<gene>
    <name evidence="9 11" type="primary">lspA</name>
    <name evidence="11" type="ordered locus">CHU_3677</name>
</gene>
<keyword evidence="4 9" id="KW-0812">Transmembrane</keyword>
<name>A0A6N4SWQ4_CYTH3</name>
<dbReference type="PRINTS" id="PR00781">
    <property type="entry name" value="LIPOSIGPTASE"/>
</dbReference>
<comment type="subcellular location">
    <subcellularLocation>
        <location evidence="9">Cell inner membrane</location>
        <topology evidence="9">Multi-pass membrane protein</topology>
    </subcellularLocation>
</comment>
<comment type="similarity">
    <text evidence="1 9 10">Belongs to the peptidase A8 family.</text>
</comment>
<dbReference type="NCBIfam" id="NF011369">
    <property type="entry name" value="PRK14788.1"/>
    <property type="match status" value="1"/>
</dbReference>
<keyword evidence="3 9" id="KW-0645">Protease</keyword>
<dbReference type="UniPathway" id="UPA00665"/>
<dbReference type="Pfam" id="PF01252">
    <property type="entry name" value="Peptidase_A8"/>
    <property type="match status" value="1"/>
</dbReference>
<evidence type="ECO:0000256" key="10">
    <source>
        <dbReference type="RuleBase" id="RU004181"/>
    </source>
</evidence>
<feature type="transmembrane region" description="Helical" evidence="9">
    <location>
        <begin position="164"/>
        <end position="185"/>
    </location>
</feature>
<evidence type="ECO:0000256" key="5">
    <source>
        <dbReference type="ARBA" id="ARBA00022750"/>
    </source>
</evidence>
<dbReference type="GO" id="GO:0005886">
    <property type="term" value="C:plasma membrane"/>
    <property type="evidence" value="ECO:0007669"/>
    <property type="project" value="UniProtKB-SubCell"/>
</dbReference>
<keyword evidence="7 9" id="KW-1133">Transmembrane helix</keyword>
<dbReference type="InterPro" id="IPR001872">
    <property type="entry name" value="Peptidase_A8"/>
</dbReference>
<feature type="transmembrane region" description="Helical" evidence="9">
    <location>
        <begin position="96"/>
        <end position="120"/>
    </location>
</feature>
<keyword evidence="8 9" id="KW-0472">Membrane</keyword>
<feature type="active site" evidence="9">
    <location>
        <position position="139"/>
    </location>
</feature>
<protein>
    <recommendedName>
        <fullName evidence="9">Lipoprotein signal peptidase</fullName>
        <ecNumber evidence="9">3.4.23.36</ecNumber>
    </recommendedName>
    <alternativeName>
        <fullName evidence="9">Prolipoprotein signal peptidase</fullName>
    </alternativeName>
    <alternativeName>
        <fullName evidence="9">Signal peptidase II</fullName>
        <shortName evidence="9">SPase II</shortName>
    </alternativeName>
</protein>
<evidence type="ECO:0000313" key="12">
    <source>
        <dbReference type="Proteomes" id="UP000001822"/>
    </source>
</evidence>
<dbReference type="HAMAP" id="MF_00161">
    <property type="entry name" value="LspA"/>
    <property type="match status" value="1"/>
</dbReference>
<feature type="transmembrane region" description="Helical" evidence="9">
    <location>
        <begin position="63"/>
        <end position="84"/>
    </location>
</feature>
<evidence type="ECO:0000256" key="8">
    <source>
        <dbReference type="ARBA" id="ARBA00023136"/>
    </source>
</evidence>
<feature type="active site" evidence="9">
    <location>
        <position position="172"/>
    </location>
</feature>
<reference evidence="11 12" key="1">
    <citation type="journal article" date="2007" name="Appl. Environ. Microbiol.">
        <title>Genome sequence of the cellulolytic gliding bacterium Cytophaga hutchinsonii.</title>
        <authorList>
            <person name="Xie G."/>
            <person name="Bruce D.C."/>
            <person name="Challacombe J.F."/>
            <person name="Chertkov O."/>
            <person name="Detter J.C."/>
            <person name="Gilna P."/>
            <person name="Han C.S."/>
            <person name="Lucas S."/>
            <person name="Misra M."/>
            <person name="Myers G.L."/>
            <person name="Richardson P."/>
            <person name="Tapia R."/>
            <person name="Thayer N."/>
            <person name="Thompson L.S."/>
            <person name="Brettin T.S."/>
            <person name="Henrissat B."/>
            <person name="Wilson D.B."/>
            <person name="McBride M.J."/>
        </authorList>
    </citation>
    <scope>NUCLEOTIDE SEQUENCE [LARGE SCALE GENOMIC DNA]</scope>
    <source>
        <strain evidence="12">ATCC 33406 / DSM 1761 / CIP 103989 / NBRC 15051 / NCIMB 9469 / D465</strain>
    </source>
</reference>
<comment type="pathway">
    <text evidence="9">Protein modification; lipoprotein biosynthesis (signal peptide cleavage).</text>
</comment>
<evidence type="ECO:0000256" key="6">
    <source>
        <dbReference type="ARBA" id="ARBA00022801"/>
    </source>
</evidence>
<proteinExistence type="inferred from homology"/>
<evidence type="ECO:0000256" key="2">
    <source>
        <dbReference type="ARBA" id="ARBA00022475"/>
    </source>
</evidence>
<comment type="catalytic activity">
    <reaction evidence="9">
        <text>Release of signal peptides from bacterial membrane prolipoproteins. Hydrolyzes -Xaa-Yaa-Zaa-|-(S,diacylglyceryl)Cys-, in which Xaa is hydrophobic (preferably Leu), and Yaa (Ala or Ser) and Zaa (Gly or Ala) have small, neutral side chains.</text>
        <dbReference type="EC" id="3.4.23.36"/>
    </reaction>
</comment>
<comment type="function">
    <text evidence="9">This protein specifically catalyzes the removal of signal peptides from prolipoproteins.</text>
</comment>